<comment type="function">
    <text evidence="11">Required for selective autophagic degradation of the nucleus (nucleophagy) as well as for mitophagy which contributes to regulate mitochondrial quantity and quality by eliminating the mitochondria to a basal level to fulfill cellular energy requirements and preventing excess ROS production.</text>
</comment>
<evidence type="ECO:0000313" key="14">
    <source>
        <dbReference type="EMBL" id="KAH3661236.1"/>
    </source>
</evidence>
<comment type="catalytic activity">
    <reaction evidence="10">
        <text>[protein]-C-terminal L-amino acid-glycyl-phosphatidylethanolamide + H2O = [protein]-C-terminal L-amino acid-glycine + a 1,2-diacyl-sn-glycero-3-phosphoethanolamine</text>
        <dbReference type="Rhea" id="RHEA:67548"/>
        <dbReference type="Rhea" id="RHEA-COMP:17323"/>
        <dbReference type="Rhea" id="RHEA-COMP:17324"/>
        <dbReference type="ChEBI" id="CHEBI:15377"/>
        <dbReference type="ChEBI" id="CHEBI:64612"/>
        <dbReference type="ChEBI" id="CHEBI:172940"/>
        <dbReference type="ChEBI" id="CHEBI:172941"/>
    </reaction>
    <physiologicalReaction direction="left-to-right" evidence="10">
        <dbReference type="Rhea" id="RHEA:67549"/>
    </physiologicalReaction>
</comment>
<dbReference type="Proteomes" id="UP000769157">
    <property type="component" value="Unassembled WGS sequence"/>
</dbReference>
<comment type="subcellular location">
    <subcellularLocation>
        <location evidence="11">Nucleus</location>
    </subcellularLocation>
    <subcellularLocation>
        <location evidence="11">Cytoplasm</location>
    </subcellularLocation>
    <subcellularLocation>
        <location evidence="1">Preautophagosomal structure</location>
    </subcellularLocation>
</comment>
<reference evidence="14" key="2">
    <citation type="submission" date="2021-01" db="EMBL/GenBank/DDBJ databases">
        <authorList>
            <person name="Schikora-Tamarit M.A."/>
        </authorList>
    </citation>
    <scope>NUCLEOTIDE SEQUENCE</scope>
    <source>
        <strain evidence="14">CBS6075</strain>
    </source>
</reference>
<evidence type="ECO:0000256" key="12">
    <source>
        <dbReference type="SAM" id="MobiDB-lite"/>
    </source>
</evidence>
<dbReference type="GO" id="GO:0000407">
    <property type="term" value="C:phagophore assembly site"/>
    <property type="evidence" value="ECO:0007669"/>
    <property type="project" value="UniProtKB-SubCell"/>
</dbReference>
<feature type="region of interest" description="Disordered" evidence="12">
    <location>
        <begin position="464"/>
        <end position="505"/>
    </location>
</feature>
<gene>
    <name evidence="14" type="ORF">OGAPHI_006643</name>
</gene>
<dbReference type="RefSeq" id="XP_046058360.1">
    <property type="nucleotide sequence ID" value="XM_046207951.1"/>
</dbReference>
<dbReference type="InterPro" id="IPR046792">
    <property type="entry name" value="Peptidase_C54_cat"/>
</dbReference>
<feature type="compositionally biased region" description="Basic and acidic residues" evidence="12">
    <location>
        <begin position="464"/>
        <end position="490"/>
    </location>
</feature>
<keyword evidence="4 11" id="KW-0963">Cytoplasm</keyword>
<keyword evidence="15" id="KW-1185">Reference proteome</keyword>
<dbReference type="EC" id="3.4.22.-" evidence="11"/>
<dbReference type="GO" id="GO:0019786">
    <property type="term" value="F:protein-phosphatidylethanolamide deconjugating activity"/>
    <property type="evidence" value="ECO:0007669"/>
    <property type="project" value="InterPro"/>
</dbReference>
<evidence type="ECO:0000256" key="4">
    <source>
        <dbReference type="ARBA" id="ARBA00022490"/>
    </source>
</evidence>
<dbReference type="EMBL" id="JAEUBE010000487">
    <property type="protein sequence ID" value="KAH3661236.1"/>
    <property type="molecule type" value="Genomic_DNA"/>
</dbReference>
<evidence type="ECO:0000256" key="2">
    <source>
        <dbReference type="ARBA" id="ARBA00010958"/>
    </source>
</evidence>
<evidence type="ECO:0000256" key="5">
    <source>
        <dbReference type="ARBA" id="ARBA00022670"/>
    </source>
</evidence>
<comment type="similarity">
    <text evidence="2 11">Belongs to the peptidase C54 family.</text>
</comment>
<keyword evidence="8" id="KW-0653">Protein transport</keyword>
<keyword evidence="6 11" id="KW-0378">Hydrolase</keyword>
<dbReference type="PANTHER" id="PTHR22624:SF49">
    <property type="entry name" value="CYSTEINE PROTEASE"/>
    <property type="match status" value="1"/>
</dbReference>
<comment type="caution">
    <text evidence="14">The sequence shown here is derived from an EMBL/GenBank/DDBJ whole genome shotgun (WGS) entry which is preliminary data.</text>
</comment>
<accession>A0A9P8T132</accession>
<keyword evidence="7" id="KW-0788">Thiol protease</keyword>
<dbReference type="InterPro" id="IPR038765">
    <property type="entry name" value="Papain-like_cys_pep_sf"/>
</dbReference>
<protein>
    <recommendedName>
        <fullName evidence="11">Cysteine protease</fullName>
        <ecNumber evidence="11">3.4.22.-</ecNumber>
    </recommendedName>
</protein>
<dbReference type="InterPro" id="IPR005078">
    <property type="entry name" value="Peptidase_C54"/>
</dbReference>
<keyword evidence="5 11" id="KW-0645">Protease</keyword>
<reference evidence="14" key="1">
    <citation type="journal article" date="2021" name="Open Biol.">
        <title>Shared evolutionary footprints suggest mitochondrial oxidative damage underlies multiple complex I losses in fungi.</title>
        <authorList>
            <person name="Schikora-Tamarit M.A."/>
            <person name="Marcet-Houben M."/>
            <person name="Nosek J."/>
            <person name="Gabaldon T."/>
        </authorList>
    </citation>
    <scope>NUCLEOTIDE SEQUENCE</scope>
    <source>
        <strain evidence="14">CBS6075</strain>
    </source>
</reference>
<evidence type="ECO:0000256" key="6">
    <source>
        <dbReference type="ARBA" id="ARBA00022801"/>
    </source>
</evidence>
<proteinExistence type="inferred from homology"/>
<feature type="domain" description="Peptidase C54 catalytic" evidence="13">
    <location>
        <begin position="72"/>
        <end position="372"/>
    </location>
</feature>
<evidence type="ECO:0000313" key="15">
    <source>
        <dbReference type="Proteomes" id="UP000769157"/>
    </source>
</evidence>
<evidence type="ECO:0000256" key="8">
    <source>
        <dbReference type="ARBA" id="ARBA00022927"/>
    </source>
</evidence>
<evidence type="ECO:0000256" key="9">
    <source>
        <dbReference type="ARBA" id="ARBA00023006"/>
    </source>
</evidence>
<evidence type="ECO:0000259" key="13">
    <source>
        <dbReference type="Pfam" id="PF03416"/>
    </source>
</evidence>
<evidence type="ECO:0000256" key="10">
    <source>
        <dbReference type="ARBA" id="ARBA00029362"/>
    </source>
</evidence>
<keyword evidence="3" id="KW-0813">Transport</keyword>
<dbReference type="GO" id="GO:0000045">
    <property type="term" value="P:autophagosome assembly"/>
    <property type="evidence" value="ECO:0007669"/>
    <property type="project" value="TreeGrafter"/>
</dbReference>
<dbReference type="AlphaFoldDB" id="A0A9P8T132"/>
<dbReference type="OrthoDB" id="2960936at2759"/>
<evidence type="ECO:0000256" key="11">
    <source>
        <dbReference type="RuleBase" id="RU363115"/>
    </source>
</evidence>
<dbReference type="GO" id="GO:0005634">
    <property type="term" value="C:nucleus"/>
    <property type="evidence" value="ECO:0007669"/>
    <property type="project" value="UniProtKB-SubCell"/>
</dbReference>
<evidence type="ECO:0000256" key="7">
    <source>
        <dbReference type="ARBA" id="ARBA00022807"/>
    </source>
</evidence>
<dbReference type="SUPFAM" id="SSF54001">
    <property type="entry name" value="Cysteine proteinases"/>
    <property type="match status" value="1"/>
</dbReference>
<dbReference type="GO" id="GO:0000423">
    <property type="term" value="P:mitophagy"/>
    <property type="evidence" value="ECO:0007669"/>
    <property type="project" value="TreeGrafter"/>
</dbReference>
<keyword evidence="11" id="KW-0539">Nucleus</keyword>
<keyword evidence="9" id="KW-0072">Autophagy</keyword>
<organism evidence="14 15">
    <name type="scientific">Ogataea philodendri</name>
    <dbReference type="NCBI Taxonomy" id="1378263"/>
    <lineage>
        <taxon>Eukaryota</taxon>
        <taxon>Fungi</taxon>
        <taxon>Dikarya</taxon>
        <taxon>Ascomycota</taxon>
        <taxon>Saccharomycotina</taxon>
        <taxon>Pichiomycetes</taxon>
        <taxon>Pichiales</taxon>
        <taxon>Pichiaceae</taxon>
        <taxon>Ogataea</taxon>
    </lineage>
</organism>
<dbReference type="GO" id="GO:0004197">
    <property type="term" value="F:cysteine-type endopeptidase activity"/>
    <property type="evidence" value="ECO:0007669"/>
    <property type="project" value="TreeGrafter"/>
</dbReference>
<sequence length="505" mass="56835">MASHSLNTLHTVFDYIWDRDPANDDFVNNLVVLGNTYAPSTAPKDDKPSDLKFLFQRLKQEPPTPESCWPIDFLQDVYTRIWLTYRTGFPIIDRAEDGPSPLSFGSLIRGTIDISTVTKGFTTDAGWGCMIRTSQSLLANSLLNLKLGRDWRYAKSQDSPQHEQIVSWFVDIPSAPFSIHNFVEQGTLCSNKKPGEWFGPSAAARSIQVLCEENYKDAGIEVYVTSSGDLYEDELSKLATKNGEFRPVLILAGIRLGVKNVNPLYWDFLKKTLSWRQSVGIAGGRPSSSHYFFGYQGDYLFYLDPHLPQKALLVVSESDPSDSQTFVEVESHLNLESVHTNKIRKLHLDQMDPSMLIGLLVEDQDSFDDLKRQVNAHDANSRFFNFFDSRPLMISKDSGVVDESEFVDLGVMSMNEYDAIEDGDESCIGTLRKERAFSHPVMVAMESEEPEELEAAPINFDKEASILENDKANDTFEEIHPSETESRLDADEPVVVSHDDSSDPV</sequence>
<dbReference type="GO" id="GO:0034727">
    <property type="term" value="P:piecemeal microautophagy of the nucleus"/>
    <property type="evidence" value="ECO:0007669"/>
    <property type="project" value="TreeGrafter"/>
</dbReference>
<dbReference type="GeneID" id="70238607"/>
<evidence type="ECO:0000256" key="1">
    <source>
        <dbReference type="ARBA" id="ARBA00004329"/>
    </source>
</evidence>
<evidence type="ECO:0000256" key="3">
    <source>
        <dbReference type="ARBA" id="ARBA00022448"/>
    </source>
</evidence>
<dbReference type="GO" id="GO:0016485">
    <property type="term" value="P:protein processing"/>
    <property type="evidence" value="ECO:0007669"/>
    <property type="project" value="TreeGrafter"/>
</dbReference>
<dbReference type="GO" id="GO:0015031">
    <property type="term" value="P:protein transport"/>
    <property type="evidence" value="ECO:0007669"/>
    <property type="project" value="UniProtKB-KW"/>
</dbReference>
<dbReference type="Pfam" id="PF03416">
    <property type="entry name" value="Peptidase_C54"/>
    <property type="match status" value="1"/>
</dbReference>
<name>A0A9P8T132_9ASCO</name>
<dbReference type="PANTHER" id="PTHR22624">
    <property type="entry name" value="CYSTEINE PROTEASE ATG4"/>
    <property type="match status" value="1"/>
</dbReference>
<dbReference type="GO" id="GO:0035973">
    <property type="term" value="P:aggrephagy"/>
    <property type="evidence" value="ECO:0007669"/>
    <property type="project" value="TreeGrafter"/>
</dbReference>